<feature type="domain" description="Transcription regulator PadR N-terminal" evidence="1">
    <location>
        <begin position="16"/>
        <end position="87"/>
    </location>
</feature>
<evidence type="ECO:0000313" key="3">
    <source>
        <dbReference type="Proteomes" id="UP001597451"/>
    </source>
</evidence>
<dbReference type="InterPro" id="IPR036390">
    <property type="entry name" value="WH_DNA-bd_sf"/>
</dbReference>
<dbReference type="SUPFAM" id="SSF46785">
    <property type="entry name" value="Winged helix' DNA-binding domain"/>
    <property type="match status" value="1"/>
</dbReference>
<dbReference type="InterPro" id="IPR005149">
    <property type="entry name" value="Tscrpt_reg_PadR_N"/>
</dbReference>
<organism evidence="2 3">
    <name type="scientific">Oceanobacillus kapialis</name>
    <dbReference type="NCBI Taxonomy" id="481353"/>
    <lineage>
        <taxon>Bacteria</taxon>
        <taxon>Bacillati</taxon>
        <taxon>Bacillota</taxon>
        <taxon>Bacilli</taxon>
        <taxon>Bacillales</taxon>
        <taxon>Bacillaceae</taxon>
        <taxon>Oceanobacillus</taxon>
    </lineage>
</organism>
<name>A0ABW5PVQ0_9BACI</name>
<comment type="caution">
    <text evidence="2">The sequence shown here is derived from an EMBL/GenBank/DDBJ whole genome shotgun (WGS) entry which is preliminary data.</text>
</comment>
<gene>
    <name evidence="2" type="ORF">ACFSUN_00280</name>
</gene>
<dbReference type="PANTHER" id="PTHR33169">
    <property type="entry name" value="PADR-FAMILY TRANSCRIPTIONAL REGULATOR"/>
    <property type="match status" value="1"/>
</dbReference>
<dbReference type="Gene3D" id="1.10.10.10">
    <property type="entry name" value="Winged helix-like DNA-binding domain superfamily/Winged helix DNA-binding domain"/>
    <property type="match status" value="1"/>
</dbReference>
<accession>A0ABW5PVQ0</accession>
<dbReference type="RefSeq" id="WP_379559825.1">
    <property type="nucleotide sequence ID" value="NZ_CP085256.1"/>
</dbReference>
<evidence type="ECO:0000259" key="1">
    <source>
        <dbReference type="Pfam" id="PF03551"/>
    </source>
</evidence>
<dbReference type="Proteomes" id="UP001597451">
    <property type="component" value="Unassembled WGS sequence"/>
</dbReference>
<dbReference type="InterPro" id="IPR036388">
    <property type="entry name" value="WH-like_DNA-bd_sf"/>
</dbReference>
<proteinExistence type="predicted"/>
<keyword evidence="3" id="KW-1185">Reference proteome</keyword>
<evidence type="ECO:0000313" key="2">
    <source>
        <dbReference type="EMBL" id="MFD2627220.1"/>
    </source>
</evidence>
<reference evidence="3" key="1">
    <citation type="journal article" date="2019" name="Int. J. Syst. Evol. Microbiol.">
        <title>The Global Catalogue of Microorganisms (GCM) 10K type strain sequencing project: providing services to taxonomists for standard genome sequencing and annotation.</title>
        <authorList>
            <consortium name="The Broad Institute Genomics Platform"/>
            <consortium name="The Broad Institute Genome Sequencing Center for Infectious Disease"/>
            <person name="Wu L."/>
            <person name="Ma J."/>
        </authorList>
    </citation>
    <scope>NUCLEOTIDE SEQUENCE [LARGE SCALE GENOMIC DNA]</scope>
    <source>
        <strain evidence="3">TISTR 1858</strain>
    </source>
</reference>
<dbReference type="EMBL" id="JBHUMX010000001">
    <property type="protein sequence ID" value="MFD2627220.1"/>
    <property type="molecule type" value="Genomic_DNA"/>
</dbReference>
<dbReference type="Pfam" id="PF03551">
    <property type="entry name" value="PadR"/>
    <property type="match status" value="1"/>
</dbReference>
<protein>
    <submittedName>
        <fullName evidence="2">PadR family transcriptional regulator</fullName>
    </submittedName>
</protein>
<sequence length="117" mass="13151">MSLRSQLLKGILEGCILSIIKMQPAYGYELSVKLQQFGLSDVSEGSIYPILLRLQKEELIIGEMRASETGPKRKYYKLTEKGHEALQLFTHHWTLIKGPVDNIIEQGGNIDGSNGNY</sequence>
<dbReference type="InterPro" id="IPR052509">
    <property type="entry name" value="Metal_resp_DNA-bind_regulator"/>
</dbReference>
<dbReference type="PANTHER" id="PTHR33169:SF25">
    <property type="entry name" value="DNA-BINDING PROTEIN YIZB-RELATED"/>
    <property type="match status" value="1"/>
</dbReference>